<keyword evidence="3" id="KW-1185">Reference proteome</keyword>
<evidence type="ECO:0008006" key="4">
    <source>
        <dbReference type="Google" id="ProtNLM"/>
    </source>
</evidence>
<feature type="transmembrane region" description="Helical" evidence="1">
    <location>
        <begin position="46"/>
        <end position="65"/>
    </location>
</feature>
<comment type="caution">
    <text evidence="2">The sequence shown here is derived from an EMBL/GenBank/DDBJ whole genome shotgun (WGS) entry which is preliminary data.</text>
</comment>
<evidence type="ECO:0000313" key="2">
    <source>
        <dbReference type="EMBL" id="MDT0675707.1"/>
    </source>
</evidence>
<keyword evidence="1" id="KW-0472">Membrane</keyword>
<organism evidence="2 3">
    <name type="scientific">Autumnicola musiva</name>
    <dbReference type="NCBI Taxonomy" id="3075589"/>
    <lineage>
        <taxon>Bacteria</taxon>
        <taxon>Pseudomonadati</taxon>
        <taxon>Bacteroidota</taxon>
        <taxon>Flavobacteriia</taxon>
        <taxon>Flavobacteriales</taxon>
        <taxon>Flavobacteriaceae</taxon>
        <taxon>Autumnicola</taxon>
    </lineage>
</organism>
<gene>
    <name evidence="2" type="ORF">RM539_03805</name>
</gene>
<dbReference type="RefSeq" id="WP_311502105.1">
    <property type="nucleotide sequence ID" value="NZ_JAVRHK010000002.1"/>
</dbReference>
<dbReference type="Proteomes" id="UP001262582">
    <property type="component" value="Unassembled WGS sequence"/>
</dbReference>
<keyword evidence="1" id="KW-0812">Transmembrane</keyword>
<protein>
    <recommendedName>
        <fullName evidence="4">Anti-sigma factor</fullName>
    </recommendedName>
</protein>
<accession>A0ABU3D2G0</accession>
<sequence length="255" mass="28271">MAPIKFEEHIKEQLEKRQISPSEASWDKLEARLDAAENKDRRNSKWWIGVAAAVVAVLVIAGSVFTAEDVTNTPQIVEQPVEKTSSPSVKEELKPETHIASEEVEKELFVEEDSEKTSGFRKPQENMKTEVAQTETVNQLKEKGITDSTSVNPAIQNQPEEAVFRSKLEEIIAAVNSAEREKGNIKNAEVNSLLAEAAKEISREAGMANATEVVDANALLRAVEGELDESFRQKVFEMLKEGVIKARTAVVTRNN</sequence>
<proteinExistence type="predicted"/>
<name>A0ABU3D2G0_9FLAO</name>
<evidence type="ECO:0000313" key="3">
    <source>
        <dbReference type="Proteomes" id="UP001262582"/>
    </source>
</evidence>
<keyword evidence="1" id="KW-1133">Transmembrane helix</keyword>
<dbReference type="EMBL" id="JAVRHK010000002">
    <property type="protein sequence ID" value="MDT0675707.1"/>
    <property type="molecule type" value="Genomic_DNA"/>
</dbReference>
<evidence type="ECO:0000256" key="1">
    <source>
        <dbReference type="SAM" id="Phobius"/>
    </source>
</evidence>
<reference evidence="2 3" key="1">
    <citation type="submission" date="2023-09" db="EMBL/GenBank/DDBJ databases">
        <authorList>
            <person name="Rey-Velasco X."/>
        </authorList>
    </citation>
    <scope>NUCLEOTIDE SEQUENCE [LARGE SCALE GENOMIC DNA]</scope>
    <source>
        <strain evidence="2 3">F117</strain>
    </source>
</reference>